<dbReference type="Proteomes" id="UP001501005">
    <property type="component" value="Unassembled WGS sequence"/>
</dbReference>
<dbReference type="PIRSF" id="PIRSF005739">
    <property type="entry name" value="O-mtase"/>
    <property type="match status" value="1"/>
</dbReference>
<dbReference type="Pfam" id="PF00891">
    <property type="entry name" value="Methyltransf_2"/>
    <property type="match status" value="1"/>
</dbReference>
<protein>
    <recommendedName>
        <fullName evidence="8">O-methyltransferase</fullName>
    </recommendedName>
</protein>
<sequence>MATFEATAETAAKNLESGRTLRELSDLVTPMAIRVAITLRIAQKIDVGRLTAEVLAADTGTDADVLERILLHLVTVGVLTRNERGEFGLTRIGEDMLVESGKAANPPWLDLNTVAGRAELTFTRLLDVARTGKVAYSAQYGTSFWDDLTRDTSSGTAFDLVMARGMERRIHEIAKAYDWGSLGTVVDVGGGNGTLLAGLLHAHPGLRGTVLDRHAEPALRTFKDAGLSERATAISGSFLKPLPPGAGGYILSRIQSDWNDADVRTILGHCRKAAEPQGKIIIIDEFATEEGVRCNSEDDLRMLVYYGGKERTMEQVRALATDVGLSVESLRAAADWTIMELVPTEL</sequence>
<reference evidence="6 7" key="1">
    <citation type="journal article" date="2019" name="Int. J. Syst. Evol. Microbiol.">
        <title>The Global Catalogue of Microorganisms (GCM) 10K type strain sequencing project: providing services to taxonomists for standard genome sequencing and annotation.</title>
        <authorList>
            <consortium name="The Broad Institute Genomics Platform"/>
            <consortium name="The Broad Institute Genome Sequencing Center for Infectious Disease"/>
            <person name="Wu L."/>
            <person name="Ma J."/>
        </authorList>
    </citation>
    <scope>NUCLEOTIDE SEQUENCE [LARGE SCALE GENOMIC DNA]</scope>
    <source>
        <strain evidence="6 7">JCM 10673</strain>
    </source>
</reference>
<dbReference type="PANTHER" id="PTHR43712:SF2">
    <property type="entry name" value="O-METHYLTRANSFERASE CICE"/>
    <property type="match status" value="1"/>
</dbReference>
<evidence type="ECO:0000256" key="1">
    <source>
        <dbReference type="ARBA" id="ARBA00022603"/>
    </source>
</evidence>
<dbReference type="Gene3D" id="1.10.10.10">
    <property type="entry name" value="Winged helix-like DNA-binding domain superfamily/Winged helix DNA-binding domain"/>
    <property type="match status" value="1"/>
</dbReference>
<dbReference type="SUPFAM" id="SSF53335">
    <property type="entry name" value="S-adenosyl-L-methionine-dependent methyltransferases"/>
    <property type="match status" value="1"/>
</dbReference>
<keyword evidence="1" id="KW-0489">Methyltransferase</keyword>
<dbReference type="Pfam" id="PF08100">
    <property type="entry name" value="Dimerisation"/>
    <property type="match status" value="1"/>
</dbReference>
<proteinExistence type="predicted"/>
<comment type="caution">
    <text evidence="6">The sequence shown here is derived from an EMBL/GenBank/DDBJ whole genome shotgun (WGS) entry which is preliminary data.</text>
</comment>
<dbReference type="EMBL" id="BAAAHG010000015">
    <property type="protein sequence ID" value="GAA0912229.1"/>
    <property type="molecule type" value="Genomic_DNA"/>
</dbReference>
<evidence type="ECO:0000259" key="5">
    <source>
        <dbReference type="Pfam" id="PF08100"/>
    </source>
</evidence>
<organism evidence="6 7">
    <name type="scientific">Streptomyces thermoalcalitolerans</name>
    <dbReference type="NCBI Taxonomy" id="65605"/>
    <lineage>
        <taxon>Bacteria</taxon>
        <taxon>Bacillati</taxon>
        <taxon>Actinomycetota</taxon>
        <taxon>Actinomycetes</taxon>
        <taxon>Kitasatosporales</taxon>
        <taxon>Streptomycetaceae</taxon>
        <taxon>Streptomyces</taxon>
    </lineage>
</organism>
<dbReference type="Gene3D" id="3.40.50.150">
    <property type="entry name" value="Vaccinia Virus protein VP39"/>
    <property type="match status" value="1"/>
</dbReference>
<evidence type="ECO:0000259" key="4">
    <source>
        <dbReference type="Pfam" id="PF00891"/>
    </source>
</evidence>
<feature type="domain" description="O-methyltransferase C-terminal" evidence="4">
    <location>
        <begin position="123"/>
        <end position="325"/>
    </location>
</feature>
<dbReference type="InterPro" id="IPR029063">
    <property type="entry name" value="SAM-dependent_MTases_sf"/>
</dbReference>
<dbReference type="PANTHER" id="PTHR43712">
    <property type="entry name" value="PUTATIVE (AFU_ORTHOLOGUE AFUA_4G14580)-RELATED"/>
    <property type="match status" value="1"/>
</dbReference>
<dbReference type="InterPro" id="IPR036388">
    <property type="entry name" value="WH-like_DNA-bd_sf"/>
</dbReference>
<evidence type="ECO:0000313" key="7">
    <source>
        <dbReference type="Proteomes" id="UP001501005"/>
    </source>
</evidence>
<dbReference type="InterPro" id="IPR036390">
    <property type="entry name" value="WH_DNA-bd_sf"/>
</dbReference>
<keyword evidence="3" id="KW-0949">S-adenosyl-L-methionine</keyword>
<dbReference type="Gene3D" id="1.10.287.1350">
    <property type="match status" value="1"/>
</dbReference>
<dbReference type="InterPro" id="IPR016461">
    <property type="entry name" value="COMT-like"/>
</dbReference>
<dbReference type="RefSeq" id="WP_344049432.1">
    <property type="nucleotide sequence ID" value="NZ_BAAAHG010000015.1"/>
</dbReference>
<keyword evidence="7" id="KW-1185">Reference proteome</keyword>
<gene>
    <name evidence="6" type="ORF">GCM10009549_24200</name>
</gene>
<name>A0ABN1NNP9_9ACTN</name>
<accession>A0ABN1NNP9</accession>
<evidence type="ECO:0000256" key="3">
    <source>
        <dbReference type="ARBA" id="ARBA00022691"/>
    </source>
</evidence>
<feature type="domain" description="O-methyltransferase dimerisation" evidence="5">
    <location>
        <begin position="27"/>
        <end position="97"/>
    </location>
</feature>
<evidence type="ECO:0000313" key="6">
    <source>
        <dbReference type="EMBL" id="GAA0912229.1"/>
    </source>
</evidence>
<evidence type="ECO:0008006" key="8">
    <source>
        <dbReference type="Google" id="ProtNLM"/>
    </source>
</evidence>
<dbReference type="InterPro" id="IPR001077">
    <property type="entry name" value="COMT_C"/>
</dbReference>
<dbReference type="CDD" id="cd02440">
    <property type="entry name" value="AdoMet_MTases"/>
    <property type="match status" value="1"/>
</dbReference>
<dbReference type="PROSITE" id="PS51683">
    <property type="entry name" value="SAM_OMT_II"/>
    <property type="match status" value="1"/>
</dbReference>
<dbReference type="SUPFAM" id="SSF46785">
    <property type="entry name" value="Winged helix' DNA-binding domain"/>
    <property type="match status" value="1"/>
</dbReference>
<evidence type="ECO:0000256" key="2">
    <source>
        <dbReference type="ARBA" id="ARBA00022679"/>
    </source>
</evidence>
<keyword evidence="2" id="KW-0808">Transferase</keyword>
<dbReference type="InterPro" id="IPR012967">
    <property type="entry name" value="COMT_dimerisation"/>
</dbReference>